<evidence type="ECO:0000256" key="2">
    <source>
        <dbReference type="ARBA" id="ARBA00006906"/>
    </source>
</evidence>
<dbReference type="Gene3D" id="3.20.20.70">
    <property type="entry name" value="Aldolase class I"/>
    <property type="match status" value="1"/>
</dbReference>
<keyword evidence="5" id="KW-0119">Carbohydrate metabolism</keyword>
<dbReference type="PANTHER" id="PTHR30246:SF1">
    <property type="entry name" value="2-DEHYDRO-3-DEOXY-6-PHOSPHOGALACTONATE ALDOLASE-RELATED"/>
    <property type="match status" value="1"/>
</dbReference>
<reference evidence="6 7" key="1">
    <citation type="submission" date="2016-10" db="EMBL/GenBank/DDBJ databases">
        <authorList>
            <person name="de Groot N.N."/>
        </authorList>
    </citation>
    <scope>NUCLEOTIDE SEQUENCE [LARGE SCALE GENOMIC DNA]</scope>
    <source>
        <strain evidence="6 7">DSM 5885</strain>
    </source>
</reference>
<sequence>MTVLNQGGIERFRQAVGALPLIAVLRGIRPAEAATLGKVLYDEGFRLIEVPLNSPEPFESIAQIRKALPADAVVGAGTVLAPEQVVSLKACGGDIVFMPHSDLEVVRAAKRGGLLCVPGVATPTEAFAALAAGADALKLFPAEMIVPKIVKSIGVVLPKGTCLVPFGGITPDNMGPYIEAGASAFGLGSALYKPGMRADELGDRARAFVAALRRDWKGR</sequence>
<evidence type="ECO:0000256" key="1">
    <source>
        <dbReference type="ARBA" id="ARBA00004761"/>
    </source>
</evidence>
<dbReference type="Proteomes" id="UP000198607">
    <property type="component" value="Unassembled WGS sequence"/>
</dbReference>
<name>A0A1G8JD84_9RHOO</name>
<dbReference type="NCBIfam" id="NF006600">
    <property type="entry name" value="PRK09140.1"/>
    <property type="match status" value="1"/>
</dbReference>
<accession>A0A1G8JD84</accession>
<dbReference type="GO" id="GO:0016829">
    <property type="term" value="F:lyase activity"/>
    <property type="evidence" value="ECO:0007669"/>
    <property type="project" value="UniProtKB-KW"/>
</dbReference>
<comment type="subunit">
    <text evidence="3">Homotrimer.</text>
</comment>
<evidence type="ECO:0000256" key="3">
    <source>
        <dbReference type="ARBA" id="ARBA00011233"/>
    </source>
</evidence>
<dbReference type="STRING" id="83767.SAMN05660652_03166"/>
<protein>
    <submittedName>
        <fullName evidence="6">2-dehydro-3-deoxyphosphogalactonate aldolase</fullName>
    </submittedName>
</protein>
<keyword evidence="4" id="KW-0456">Lyase</keyword>
<dbReference type="PANTHER" id="PTHR30246">
    <property type="entry name" value="2-KETO-3-DEOXY-6-PHOSPHOGLUCONATE ALDOLASE"/>
    <property type="match status" value="1"/>
</dbReference>
<evidence type="ECO:0000313" key="6">
    <source>
        <dbReference type="EMBL" id="SDI28600.1"/>
    </source>
</evidence>
<comment type="similarity">
    <text evidence="2">Belongs to the KHG/KDPG aldolase family.</text>
</comment>
<organism evidence="6 7">
    <name type="scientific">Propionivibrio dicarboxylicus</name>
    <dbReference type="NCBI Taxonomy" id="83767"/>
    <lineage>
        <taxon>Bacteria</taxon>
        <taxon>Pseudomonadati</taxon>
        <taxon>Pseudomonadota</taxon>
        <taxon>Betaproteobacteria</taxon>
        <taxon>Rhodocyclales</taxon>
        <taxon>Rhodocyclaceae</taxon>
        <taxon>Propionivibrio</taxon>
    </lineage>
</organism>
<dbReference type="AlphaFoldDB" id="A0A1G8JD84"/>
<dbReference type="Pfam" id="PF01081">
    <property type="entry name" value="Aldolase"/>
    <property type="match status" value="1"/>
</dbReference>
<dbReference type="InterPro" id="IPR000887">
    <property type="entry name" value="Aldlse_KDPG_KHG"/>
</dbReference>
<comment type="pathway">
    <text evidence="1">Carbohydrate acid metabolism.</text>
</comment>
<dbReference type="SUPFAM" id="SSF51569">
    <property type="entry name" value="Aldolase"/>
    <property type="match status" value="1"/>
</dbReference>
<gene>
    <name evidence="6" type="ORF">SAMN05660652_03166</name>
</gene>
<evidence type="ECO:0000256" key="5">
    <source>
        <dbReference type="ARBA" id="ARBA00023277"/>
    </source>
</evidence>
<dbReference type="RefSeq" id="WP_245715590.1">
    <property type="nucleotide sequence ID" value="NZ_FNCY01000016.1"/>
</dbReference>
<dbReference type="CDD" id="cd00452">
    <property type="entry name" value="KDPG_aldolase"/>
    <property type="match status" value="1"/>
</dbReference>
<keyword evidence="7" id="KW-1185">Reference proteome</keyword>
<evidence type="ECO:0000256" key="4">
    <source>
        <dbReference type="ARBA" id="ARBA00023239"/>
    </source>
</evidence>
<dbReference type="InterPro" id="IPR013785">
    <property type="entry name" value="Aldolase_TIM"/>
</dbReference>
<dbReference type="EMBL" id="FNCY01000016">
    <property type="protein sequence ID" value="SDI28600.1"/>
    <property type="molecule type" value="Genomic_DNA"/>
</dbReference>
<evidence type="ECO:0000313" key="7">
    <source>
        <dbReference type="Proteomes" id="UP000198607"/>
    </source>
</evidence>
<proteinExistence type="inferred from homology"/>